<dbReference type="InterPro" id="IPR023696">
    <property type="entry name" value="Ureohydrolase_dom_sf"/>
</dbReference>
<sequence length="386" mass="44094">MDLTIFFSPIDESVYNNISSSTSFYKSIRAFTEKMPDYRGAHIAIIGVKESRGNAANDDAANGPDEIRKKLYLLKKGTGNYRIVDLGNLNPGHDLDETYVRLSEVCRMLLENNVLPLIIGGSHDLDYGQYAAYETLEKLVSFLNVDAMLDLEDRSENNPSRHHIHKVLLYEPNYLFSYTHLAYQSYLIDPLSVSVLEKLYFEAFRIGQLRTNIQEIEPAIRNADMLSFDITAIRSSDAPGNALAQPFGLTGEEACQICWYAGLNEKLSSIGFYEYNPSFDDVHKKTASVVATMVWYFIEGYYCRKNESNFKSNDFLKYTVSMPVEPETISFYKSKLSEKWWMEVPYANGRERYARNSIVPCSYTDYQTAVKGEVPERYISTLAKLI</sequence>
<keyword evidence="5" id="KW-1185">Reference proteome</keyword>
<protein>
    <submittedName>
        <fullName evidence="4">Formimidoylglutamase</fullName>
    </submittedName>
</protein>
<keyword evidence="1" id="KW-0479">Metal-binding</keyword>
<dbReference type="RefSeq" id="WP_254151705.1">
    <property type="nucleotide sequence ID" value="NZ_JAHESD010000003.1"/>
</dbReference>
<dbReference type="CDD" id="cd09988">
    <property type="entry name" value="Formimidoylglutamase"/>
    <property type="match status" value="1"/>
</dbReference>
<accession>A0ABS5VKN5</accession>
<evidence type="ECO:0000313" key="4">
    <source>
        <dbReference type="EMBL" id="MBT1702010.1"/>
    </source>
</evidence>
<dbReference type="EMBL" id="JAHESD010000003">
    <property type="protein sequence ID" value="MBT1702010.1"/>
    <property type="molecule type" value="Genomic_DNA"/>
</dbReference>
<proteinExistence type="inferred from homology"/>
<keyword evidence="2" id="KW-0378">Hydrolase</keyword>
<evidence type="ECO:0000256" key="1">
    <source>
        <dbReference type="ARBA" id="ARBA00022723"/>
    </source>
</evidence>
<evidence type="ECO:0000313" key="5">
    <source>
        <dbReference type="Proteomes" id="UP000772618"/>
    </source>
</evidence>
<dbReference type="InterPro" id="IPR006035">
    <property type="entry name" value="Ureohydrolase"/>
</dbReference>
<evidence type="ECO:0000256" key="3">
    <source>
        <dbReference type="PROSITE-ProRule" id="PRU00742"/>
    </source>
</evidence>
<name>A0ABS5VKN5_9BACT</name>
<organism evidence="4 5">
    <name type="scientific">Chryseosolibacter indicus</name>
    <dbReference type="NCBI Taxonomy" id="2782351"/>
    <lineage>
        <taxon>Bacteria</taxon>
        <taxon>Pseudomonadati</taxon>
        <taxon>Bacteroidota</taxon>
        <taxon>Cytophagia</taxon>
        <taxon>Cytophagales</taxon>
        <taxon>Chryseotaleaceae</taxon>
        <taxon>Chryseosolibacter</taxon>
    </lineage>
</organism>
<dbReference type="PANTHER" id="PTHR11358:SF26">
    <property type="entry name" value="GUANIDINO ACID HYDROLASE, MITOCHONDRIAL"/>
    <property type="match status" value="1"/>
</dbReference>
<comment type="similarity">
    <text evidence="3">Belongs to the arginase family.</text>
</comment>
<gene>
    <name evidence="4" type="ORF">KK060_01890</name>
</gene>
<dbReference type="Pfam" id="PF00491">
    <property type="entry name" value="Arginase"/>
    <property type="match status" value="1"/>
</dbReference>
<evidence type="ECO:0000256" key="2">
    <source>
        <dbReference type="ARBA" id="ARBA00022801"/>
    </source>
</evidence>
<dbReference type="SUPFAM" id="SSF52768">
    <property type="entry name" value="Arginase/deacetylase"/>
    <property type="match status" value="1"/>
</dbReference>
<dbReference type="PROSITE" id="PS51409">
    <property type="entry name" value="ARGINASE_2"/>
    <property type="match status" value="1"/>
</dbReference>
<dbReference type="Proteomes" id="UP000772618">
    <property type="component" value="Unassembled WGS sequence"/>
</dbReference>
<dbReference type="Gene3D" id="3.40.800.10">
    <property type="entry name" value="Ureohydrolase domain"/>
    <property type="match status" value="1"/>
</dbReference>
<comment type="caution">
    <text evidence="4">The sequence shown here is derived from an EMBL/GenBank/DDBJ whole genome shotgun (WGS) entry which is preliminary data.</text>
</comment>
<dbReference type="PANTHER" id="PTHR11358">
    <property type="entry name" value="ARGINASE/AGMATINASE"/>
    <property type="match status" value="1"/>
</dbReference>
<reference evidence="4 5" key="1">
    <citation type="submission" date="2021-05" db="EMBL/GenBank/DDBJ databases">
        <title>A Polyphasic approach of four new species of the genus Ohtaekwangia: Ohtaekwangia histidinii sp. nov., Ohtaekwangia cretensis sp. nov., Ohtaekwangia indiensis sp. nov., Ohtaekwangia reichenbachii sp. nov. from diverse environment.</title>
        <authorList>
            <person name="Octaviana S."/>
        </authorList>
    </citation>
    <scope>NUCLEOTIDE SEQUENCE [LARGE SCALE GENOMIC DNA]</scope>
    <source>
        <strain evidence="4 5">PWU20</strain>
    </source>
</reference>